<reference evidence="1" key="1">
    <citation type="submission" date="2020-05" db="EMBL/GenBank/DDBJ databases">
        <title>Mycena genomes resolve the evolution of fungal bioluminescence.</title>
        <authorList>
            <person name="Tsai I.J."/>
        </authorList>
    </citation>
    <scope>NUCLEOTIDE SEQUENCE</scope>
    <source>
        <strain evidence="1">CCC161011</strain>
    </source>
</reference>
<dbReference type="AlphaFoldDB" id="A0A8H7DE72"/>
<evidence type="ECO:0000313" key="1">
    <source>
        <dbReference type="EMBL" id="KAF7372204.1"/>
    </source>
</evidence>
<protein>
    <submittedName>
        <fullName evidence="1">Uncharacterized protein</fullName>
    </submittedName>
</protein>
<gene>
    <name evidence="1" type="ORF">MVEN_00079700</name>
</gene>
<dbReference type="Proteomes" id="UP000620124">
    <property type="component" value="Unassembled WGS sequence"/>
</dbReference>
<comment type="caution">
    <text evidence="1">The sequence shown here is derived from an EMBL/GenBank/DDBJ whole genome shotgun (WGS) entry which is preliminary data.</text>
</comment>
<dbReference type="EMBL" id="JACAZI010000001">
    <property type="protein sequence ID" value="KAF7372204.1"/>
    <property type="molecule type" value="Genomic_DNA"/>
</dbReference>
<keyword evidence="2" id="KW-1185">Reference proteome</keyword>
<sequence length="118" mass="12969">MCRWPDAKDSVRNLFTRCGHAENLVGFTVTIQCDCSDFPCVAPGEVLKHSVQVQPQPLIWLCSTGLHPHLQPIVSLTSHLYPEQYSGPSTSLSSLCSSDSTIAPNIDGFCSACNQRRY</sequence>
<dbReference type="OrthoDB" id="2748942at2759"/>
<accession>A0A8H7DE72</accession>
<organism evidence="1 2">
    <name type="scientific">Mycena venus</name>
    <dbReference type="NCBI Taxonomy" id="2733690"/>
    <lineage>
        <taxon>Eukaryota</taxon>
        <taxon>Fungi</taxon>
        <taxon>Dikarya</taxon>
        <taxon>Basidiomycota</taxon>
        <taxon>Agaricomycotina</taxon>
        <taxon>Agaricomycetes</taxon>
        <taxon>Agaricomycetidae</taxon>
        <taxon>Agaricales</taxon>
        <taxon>Marasmiineae</taxon>
        <taxon>Mycenaceae</taxon>
        <taxon>Mycena</taxon>
    </lineage>
</organism>
<name>A0A8H7DE72_9AGAR</name>
<evidence type="ECO:0000313" key="2">
    <source>
        <dbReference type="Proteomes" id="UP000620124"/>
    </source>
</evidence>
<proteinExistence type="predicted"/>